<sequence>MAMTDSQKLEKLNSIDEILRLKHIYWMYNDVGFQGDKIAELFAEDGVWSNDGAWSKKQLGYYKGREAIRDFFNGLSGAVPFCAHIGMNPIIEVNGDTAVGKWRALLLGTTVNDENPRADFILIDYLDEFVRVNGVWQIKKMDILFNFNVPFGSSWAGLEVVRKD</sequence>
<dbReference type="InterPro" id="IPR037401">
    <property type="entry name" value="SnoaL-like"/>
</dbReference>
<organism evidence="2 3">
    <name type="scientific">Roseibium algicola</name>
    <dbReference type="NCBI Taxonomy" id="2857014"/>
    <lineage>
        <taxon>Bacteria</taxon>
        <taxon>Pseudomonadati</taxon>
        <taxon>Pseudomonadota</taxon>
        <taxon>Alphaproteobacteria</taxon>
        <taxon>Hyphomicrobiales</taxon>
        <taxon>Stappiaceae</taxon>
        <taxon>Roseibium</taxon>
    </lineage>
</organism>
<dbReference type="Proteomes" id="UP000188174">
    <property type="component" value="Chromosome"/>
</dbReference>
<dbReference type="SUPFAM" id="SSF54427">
    <property type="entry name" value="NTF2-like"/>
    <property type="match status" value="1"/>
</dbReference>
<dbReference type="EMBL" id="CP019630">
    <property type="protein sequence ID" value="AQQ03861.1"/>
    <property type="molecule type" value="Genomic_DNA"/>
</dbReference>
<name>A0ABN4WSE9_9HYPH</name>
<protein>
    <recommendedName>
        <fullName evidence="1">SnoaL-like domain-containing protein</fullName>
    </recommendedName>
</protein>
<keyword evidence="3" id="KW-1185">Reference proteome</keyword>
<dbReference type="CDD" id="cd00531">
    <property type="entry name" value="NTF2_like"/>
    <property type="match status" value="1"/>
</dbReference>
<reference evidence="2 3" key="1">
    <citation type="submission" date="2017-02" db="EMBL/GenBank/DDBJ databases">
        <authorList>
            <person name="Jeong S."/>
        </authorList>
    </citation>
    <scope>NUCLEOTIDE SEQUENCE [LARGE SCALE GENOMIC DNA]</scope>
    <source>
        <strain evidence="2 3">RMAR6-6</strain>
    </source>
</reference>
<evidence type="ECO:0000259" key="1">
    <source>
        <dbReference type="Pfam" id="PF13577"/>
    </source>
</evidence>
<dbReference type="InterPro" id="IPR032710">
    <property type="entry name" value="NTF2-like_dom_sf"/>
</dbReference>
<dbReference type="RefSeq" id="WP_077291085.1">
    <property type="nucleotide sequence ID" value="NZ_CP019630.1"/>
</dbReference>
<dbReference type="Pfam" id="PF13577">
    <property type="entry name" value="SnoaL_4"/>
    <property type="match status" value="1"/>
</dbReference>
<gene>
    <name evidence="2" type="ORF">B0E33_09890</name>
</gene>
<evidence type="ECO:0000313" key="2">
    <source>
        <dbReference type="EMBL" id="AQQ03861.1"/>
    </source>
</evidence>
<evidence type="ECO:0000313" key="3">
    <source>
        <dbReference type="Proteomes" id="UP000188174"/>
    </source>
</evidence>
<proteinExistence type="predicted"/>
<accession>A0ABN4WSE9</accession>
<feature type="domain" description="SnoaL-like" evidence="1">
    <location>
        <begin position="11"/>
        <end position="141"/>
    </location>
</feature>
<dbReference type="Gene3D" id="3.10.450.50">
    <property type="match status" value="1"/>
</dbReference>